<sequence>MTETMNRFNDICPIPDSNVRETIERLIANSYFRRATEAFVKPLSWEQFTAVMSQCRTKDDFQRYIIYPAMKQLIAKTTADMSGAGWENIPEGIGTLFISNHRDIVLDAAFLNMLMIDKEKPTTEIAIGDNLLIYPWIEELVRLNKSFIVKRGVSVRQMLEVSKHLSEYIYDTVNRRAQPAWIAQREGRAKDSNDKTQVSLLKMLTLHNSSDPAKALQDLHIVPLSISYELDPCDYLKAKEFQLKRDNPGHKKTEADDIENMHTGIMGFKGRVTFRFGTCIDQAIREIPAATGRNELLEQVASIIDREIYRNYTFFPFNYVAYDLMTDTGRFSSQYTDEDVSKFNAYLQKQIEKINIANRDDDFLRVKMTEMYGNTVKNHLEA</sequence>
<gene>
    <name evidence="2" type="ORF">PSM36_2394</name>
</gene>
<accession>A0A1R3T7D8</accession>
<dbReference type="GO" id="GO:0016746">
    <property type="term" value="F:acyltransferase activity"/>
    <property type="evidence" value="ECO:0007669"/>
    <property type="project" value="UniProtKB-KW"/>
</dbReference>
<dbReference type="GO" id="GO:0019698">
    <property type="term" value="P:D-galacturonate catabolic process"/>
    <property type="evidence" value="ECO:0007669"/>
    <property type="project" value="TreeGrafter"/>
</dbReference>
<evidence type="ECO:0000313" key="3">
    <source>
        <dbReference type="Proteomes" id="UP000187464"/>
    </source>
</evidence>
<reference evidence="2 3" key="1">
    <citation type="submission" date="2016-08" db="EMBL/GenBank/DDBJ databases">
        <authorList>
            <person name="Seilhamer J.J."/>
        </authorList>
    </citation>
    <scope>NUCLEOTIDE SEQUENCE [LARGE SCALE GENOMIC DNA]</scope>
    <source>
        <strain evidence="2">M3/6</strain>
    </source>
</reference>
<organism evidence="2 3">
    <name type="scientific">Proteiniphilum saccharofermentans</name>
    <dbReference type="NCBI Taxonomy" id="1642647"/>
    <lineage>
        <taxon>Bacteria</taxon>
        <taxon>Pseudomonadati</taxon>
        <taxon>Bacteroidota</taxon>
        <taxon>Bacteroidia</taxon>
        <taxon>Bacteroidales</taxon>
        <taxon>Dysgonomonadaceae</taxon>
        <taxon>Proteiniphilum</taxon>
    </lineage>
</organism>
<keyword evidence="2" id="KW-0808">Transferase</keyword>
<dbReference type="GO" id="GO:0042840">
    <property type="term" value="P:D-glucuronate catabolic process"/>
    <property type="evidence" value="ECO:0007669"/>
    <property type="project" value="TreeGrafter"/>
</dbReference>
<dbReference type="STRING" id="1642647.PSM36_2394"/>
<dbReference type="Pfam" id="PF01553">
    <property type="entry name" value="Acyltransferase"/>
    <property type="match status" value="1"/>
</dbReference>
<protein>
    <submittedName>
        <fullName evidence="2">Acyltransferase</fullName>
    </submittedName>
</protein>
<dbReference type="RefSeq" id="WP_076931052.1">
    <property type="nucleotide sequence ID" value="NZ_LT605205.1"/>
</dbReference>
<dbReference type="PANTHER" id="PTHR30068:SF3">
    <property type="entry name" value="PHOSPHOLIPID_GLYCEROL ACYLTRANSFERASE DOMAIN-CONTAINING PROTEIN"/>
    <property type="match status" value="1"/>
</dbReference>
<dbReference type="Proteomes" id="UP000187464">
    <property type="component" value="Chromosome I"/>
</dbReference>
<dbReference type="KEGG" id="psac:PSM36_2394"/>
<dbReference type="EMBL" id="LT605205">
    <property type="protein sequence ID" value="SCD21198.1"/>
    <property type="molecule type" value="Genomic_DNA"/>
</dbReference>
<keyword evidence="3" id="KW-1185">Reference proteome</keyword>
<dbReference type="PANTHER" id="PTHR30068">
    <property type="entry name" value="URONATE ISOMERASE"/>
    <property type="match status" value="1"/>
</dbReference>
<feature type="domain" description="Phospholipid/glycerol acyltransferase" evidence="1">
    <location>
        <begin position="86"/>
        <end position="167"/>
    </location>
</feature>
<dbReference type="AlphaFoldDB" id="A0A1R3T7D8"/>
<name>A0A1R3T7D8_9BACT</name>
<dbReference type="InterPro" id="IPR002123">
    <property type="entry name" value="Plipid/glycerol_acylTrfase"/>
</dbReference>
<evidence type="ECO:0000259" key="1">
    <source>
        <dbReference type="Pfam" id="PF01553"/>
    </source>
</evidence>
<proteinExistence type="predicted"/>
<evidence type="ECO:0000313" key="2">
    <source>
        <dbReference type="EMBL" id="SCD21198.1"/>
    </source>
</evidence>
<keyword evidence="2" id="KW-0012">Acyltransferase</keyword>